<organism evidence="2 3">
    <name type="scientific">Pythium insidiosum</name>
    <name type="common">Pythiosis disease agent</name>
    <dbReference type="NCBI Taxonomy" id="114742"/>
    <lineage>
        <taxon>Eukaryota</taxon>
        <taxon>Sar</taxon>
        <taxon>Stramenopiles</taxon>
        <taxon>Oomycota</taxon>
        <taxon>Peronosporomycetes</taxon>
        <taxon>Pythiales</taxon>
        <taxon>Pythiaceae</taxon>
        <taxon>Pythium</taxon>
    </lineage>
</organism>
<keyword evidence="3" id="KW-1185">Reference proteome</keyword>
<evidence type="ECO:0000313" key="2">
    <source>
        <dbReference type="EMBL" id="KAJ0390466.1"/>
    </source>
</evidence>
<dbReference type="AlphaFoldDB" id="A0AAD5L8R4"/>
<protein>
    <submittedName>
        <fullName evidence="2">Uncharacterized protein</fullName>
    </submittedName>
</protein>
<name>A0AAD5L8R4_PYTIN</name>
<dbReference type="Proteomes" id="UP001209570">
    <property type="component" value="Unassembled WGS sequence"/>
</dbReference>
<sequence length="257" mass="27933">MCRMPAPPSTTAIVSTPQRPASSLVAAAMHMRRAQRLGVDAKSFAVIDDQDRCRYPSKFCGNKRAVKSTGRLHRFCEHHRRRANQNQKRWAQMRRAAPSPSPSPSLSSRLLPLPSTSTMRADSVAAPVTNEWDAHDAVADMWNSECASPSSATCDVGSPDAWCTSPVSPASPSHPAAMSQWSFVEDTYKLHKSWVDTGAALSDDGSDSGSDLSSDEITTLLALLNDEEQQFAMTSFATMPWAPSQADAAEMLFASSW</sequence>
<gene>
    <name evidence="2" type="ORF">P43SY_010254</name>
</gene>
<accession>A0AAD5L8R4</accession>
<comment type="caution">
    <text evidence="2">The sequence shown here is derived from an EMBL/GenBank/DDBJ whole genome shotgun (WGS) entry which is preliminary data.</text>
</comment>
<feature type="region of interest" description="Disordered" evidence="1">
    <location>
        <begin position="79"/>
        <end position="114"/>
    </location>
</feature>
<dbReference type="EMBL" id="JAKCXM010002077">
    <property type="protein sequence ID" value="KAJ0390466.1"/>
    <property type="molecule type" value="Genomic_DNA"/>
</dbReference>
<proteinExistence type="predicted"/>
<evidence type="ECO:0000313" key="3">
    <source>
        <dbReference type="Proteomes" id="UP001209570"/>
    </source>
</evidence>
<feature type="compositionally biased region" description="Low complexity" evidence="1">
    <location>
        <begin position="104"/>
        <end position="114"/>
    </location>
</feature>
<evidence type="ECO:0000256" key="1">
    <source>
        <dbReference type="SAM" id="MobiDB-lite"/>
    </source>
</evidence>
<reference evidence="2" key="1">
    <citation type="submission" date="2021-12" db="EMBL/GenBank/DDBJ databases">
        <title>Prjna785345.</title>
        <authorList>
            <person name="Rujirawat T."/>
            <person name="Krajaejun T."/>
        </authorList>
    </citation>
    <scope>NUCLEOTIDE SEQUENCE</scope>
    <source>
        <strain evidence="2">Pi057C3</strain>
    </source>
</reference>